<dbReference type="Proteomes" id="UP001605036">
    <property type="component" value="Unassembled WGS sequence"/>
</dbReference>
<organism evidence="2 3">
    <name type="scientific">Riccia fluitans</name>
    <dbReference type="NCBI Taxonomy" id="41844"/>
    <lineage>
        <taxon>Eukaryota</taxon>
        <taxon>Viridiplantae</taxon>
        <taxon>Streptophyta</taxon>
        <taxon>Embryophyta</taxon>
        <taxon>Marchantiophyta</taxon>
        <taxon>Marchantiopsida</taxon>
        <taxon>Marchantiidae</taxon>
        <taxon>Marchantiales</taxon>
        <taxon>Ricciaceae</taxon>
        <taxon>Riccia</taxon>
    </lineage>
</organism>
<name>A0ABD1XG05_9MARC</name>
<evidence type="ECO:0000256" key="1">
    <source>
        <dbReference type="SAM" id="MobiDB-lite"/>
    </source>
</evidence>
<gene>
    <name evidence="2" type="ORF">R1flu_026450</name>
</gene>
<proteinExistence type="predicted"/>
<comment type="caution">
    <text evidence="2">The sequence shown here is derived from an EMBL/GenBank/DDBJ whole genome shotgun (WGS) entry which is preliminary data.</text>
</comment>
<dbReference type="EMBL" id="JBHFFA010000008">
    <property type="protein sequence ID" value="KAL2607877.1"/>
    <property type="molecule type" value="Genomic_DNA"/>
</dbReference>
<reference evidence="2 3" key="1">
    <citation type="submission" date="2024-09" db="EMBL/GenBank/DDBJ databases">
        <title>Chromosome-scale assembly of Riccia fluitans.</title>
        <authorList>
            <person name="Paukszto L."/>
            <person name="Sawicki J."/>
            <person name="Karawczyk K."/>
            <person name="Piernik-Szablinska J."/>
            <person name="Szczecinska M."/>
            <person name="Mazdziarz M."/>
        </authorList>
    </citation>
    <scope>NUCLEOTIDE SEQUENCE [LARGE SCALE GENOMIC DNA]</scope>
    <source>
        <strain evidence="2">Rf_01</strain>
        <tissue evidence="2">Aerial parts of the thallus</tissue>
    </source>
</reference>
<feature type="region of interest" description="Disordered" evidence="1">
    <location>
        <begin position="133"/>
        <end position="161"/>
    </location>
</feature>
<sequence length="253" mass="26833">MASATVHSVSIRQEGPASGGSSALRGESSATRSRVAEESHPSIVVLILLSRIATGNPAELIGSRSAGSELPIGVRWGRKSSWLKFCSSVEGSPSGSTKGTEWSASTLQLTAGVRSVQLLSFLSKILQRTKVRARAWTKQNPQRSGRERGTQHSGGNAVGGTRIGSSRCGILDPDAKYEMAWRGALCLGGRTWGQAKHDCNSKMGTWCPTESLARELDPIANSNPTTVRIGGFSSLESHDVSSFGSKVVRRLPS</sequence>
<keyword evidence="3" id="KW-1185">Reference proteome</keyword>
<feature type="compositionally biased region" description="Polar residues" evidence="1">
    <location>
        <begin position="1"/>
        <end position="11"/>
    </location>
</feature>
<evidence type="ECO:0000313" key="2">
    <source>
        <dbReference type="EMBL" id="KAL2607877.1"/>
    </source>
</evidence>
<dbReference type="AlphaFoldDB" id="A0ABD1XG05"/>
<accession>A0ABD1XG05</accession>
<feature type="region of interest" description="Disordered" evidence="1">
    <location>
        <begin position="1"/>
        <end position="36"/>
    </location>
</feature>
<protein>
    <submittedName>
        <fullName evidence="2">Uncharacterized protein</fullName>
    </submittedName>
</protein>
<evidence type="ECO:0000313" key="3">
    <source>
        <dbReference type="Proteomes" id="UP001605036"/>
    </source>
</evidence>